<gene>
    <name evidence="6" type="primary">LOC100215355</name>
</gene>
<dbReference type="Pfam" id="PF06229">
    <property type="entry name" value="FRG1"/>
    <property type="match status" value="1"/>
</dbReference>
<dbReference type="Gene3D" id="2.80.10.50">
    <property type="match status" value="1"/>
</dbReference>
<dbReference type="SUPFAM" id="SSF50405">
    <property type="entry name" value="Actin-crosslinking proteins"/>
    <property type="match status" value="1"/>
</dbReference>
<keyword evidence="5" id="KW-1185">Reference proteome</keyword>
<comment type="subcellular location">
    <subcellularLocation>
        <location evidence="1">Nucleus</location>
        <location evidence="1">Nucleolus</location>
    </subcellularLocation>
</comment>
<protein>
    <submittedName>
        <fullName evidence="6">Protein FRG1</fullName>
    </submittedName>
</protein>
<accession>A0ABM4CGE6</accession>
<evidence type="ECO:0000256" key="3">
    <source>
        <dbReference type="ARBA" id="ARBA00023242"/>
    </source>
</evidence>
<dbReference type="Proteomes" id="UP001652625">
    <property type="component" value="Chromosome 09"/>
</dbReference>
<dbReference type="GeneID" id="100215355"/>
<keyword evidence="3" id="KW-0539">Nucleus</keyword>
<reference evidence="6" key="1">
    <citation type="submission" date="2025-08" db="UniProtKB">
        <authorList>
            <consortium name="RefSeq"/>
        </authorList>
    </citation>
    <scope>IDENTIFICATION</scope>
</reference>
<dbReference type="InterPro" id="IPR008999">
    <property type="entry name" value="Actin-crosslinking"/>
</dbReference>
<organism evidence="5 6">
    <name type="scientific">Hydra vulgaris</name>
    <name type="common">Hydra</name>
    <name type="synonym">Hydra attenuata</name>
    <dbReference type="NCBI Taxonomy" id="6087"/>
    <lineage>
        <taxon>Eukaryota</taxon>
        <taxon>Metazoa</taxon>
        <taxon>Cnidaria</taxon>
        <taxon>Hydrozoa</taxon>
        <taxon>Hydroidolina</taxon>
        <taxon>Anthoathecata</taxon>
        <taxon>Aplanulata</taxon>
        <taxon>Hydridae</taxon>
        <taxon>Hydra</taxon>
    </lineage>
</organism>
<feature type="compositionally biased region" description="Polar residues" evidence="4">
    <location>
        <begin position="32"/>
        <end position="41"/>
    </location>
</feature>
<dbReference type="RefSeq" id="XP_065660784.1">
    <property type="nucleotide sequence ID" value="XM_065804712.1"/>
</dbReference>
<proteinExistence type="inferred from homology"/>
<evidence type="ECO:0000256" key="4">
    <source>
        <dbReference type="SAM" id="MobiDB-lite"/>
    </source>
</evidence>
<dbReference type="CDD" id="cd23338">
    <property type="entry name" value="beta-trefoil_FSCN_FRG1"/>
    <property type="match status" value="1"/>
</dbReference>
<name>A0ABM4CGE6_HYDVU</name>
<dbReference type="InterPro" id="IPR010414">
    <property type="entry name" value="FRG1"/>
</dbReference>
<evidence type="ECO:0000256" key="1">
    <source>
        <dbReference type="ARBA" id="ARBA00004604"/>
    </source>
</evidence>
<evidence type="ECO:0000313" key="6">
    <source>
        <dbReference type="RefSeq" id="XP_065660784.1"/>
    </source>
</evidence>
<sequence length="263" mass="29425">MAEYKQVKIGKLKLKGFSDKKKKNSKRKCQDGSESSVSSEIVPNDDAHLHGGWWPITSFDKLTGGNVAIQCYTSAYLFAVDNGTLRLGSLHSGSDDGPLQEEIFTMIRLSDNKVGFKSGYGKYISVNARGDVLARSDAVGPQEQLEVVIENGKVALQGHNGYFLTFTDDGEVKSLSRVAKEKEIVFLRTNASRNKKKKLSEDEIVDVRKCEVSYVKQFQSFGDHKVKLHQGPKSSLEKARNVGKLHEAMLDRREKMKSDRYCK</sequence>
<comment type="similarity">
    <text evidence="2">Belongs to the FRG1 family.</text>
</comment>
<dbReference type="PANTHER" id="PTHR12928">
    <property type="entry name" value="FRG1 PROTEIN"/>
    <property type="match status" value="1"/>
</dbReference>
<feature type="region of interest" description="Disordered" evidence="4">
    <location>
        <begin position="18"/>
        <end position="42"/>
    </location>
</feature>
<feature type="compositionally biased region" description="Basic residues" evidence="4">
    <location>
        <begin position="18"/>
        <end position="27"/>
    </location>
</feature>
<evidence type="ECO:0000313" key="5">
    <source>
        <dbReference type="Proteomes" id="UP001652625"/>
    </source>
</evidence>
<evidence type="ECO:0000256" key="2">
    <source>
        <dbReference type="ARBA" id="ARBA00010878"/>
    </source>
</evidence>
<dbReference type="PANTHER" id="PTHR12928:SF0">
    <property type="entry name" value="FSHD REGION GENE 1"/>
    <property type="match status" value="1"/>
</dbReference>